<dbReference type="EMBL" id="CAKXAJ010016412">
    <property type="protein sequence ID" value="CAH2216695.1"/>
    <property type="molecule type" value="Genomic_DNA"/>
</dbReference>
<evidence type="ECO:0000313" key="10">
    <source>
        <dbReference type="Proteomes" id="UP000838756"/>
    </source>
</evidence>
<evidence type="ECO:0000256" key="3">
    <source>
        <dbReference type="ARBA" id="ARBA00022475"/>
    </source>
</evidence>
<protein>
    <submittedName>
        <fullName evidence="9">Jg27102 protein</fullName>
    </submittedName>
</protein>
<feature type="transmembrane region" description="Helical" evidence="8">
    <location>
        <begin position="127"/>
        <end position="148"/>
    </location>
</feature>
<keyword evidence="10" id="KW-1185">Reference proteome</keyword>
<sequence>EYSDWIAVPLLFMSIVATIQWNLQDLLIILTSLGLTSRYRRLNECVAKVAERNNHEKEWCEDSDFLKAYLWRKIREAYVKQSMLVRRVDKSLGGLIVISSFFNFYFICLQLFLGITQLKEKSLLNEATYAVTLIWLILRSGYAVVAAADVNKHSTLALPYLYECNAKCYNVEIERLQRQLVKDYVALSGMGFFSLNRTVVLQMTGAIVTYVLVLVQYDNSDQSSATNN</sequence>
<proteinExistence type="inferred from homology"/>
<organism evidence="9 10">
    <name type="scientific">Pararge aegeria aegeria</name>
    <dbReference type="NCBI Taxonomy" id="348720"/>
    <lineage>
        <taxon>Eukaryota</taxon>
        <taxon>Metazoa</taxon>
        <taxon>Ecdysozoa</taxon>
        <taxon>Arthropoda</taxon>
        <taxon>Hexapoda</taxon>
        <taxon>Insecta</taxon>
        <taxon>Pterygota</taxon>
        <taxon>Neoptera</taxon>
        <taxon>Endopterygota</taxon>
        <taxon>Lepidoptera</taxon>
        <taxon>Glossata</taxon>
        <taxon>Ditrysia</taxon>
        <taxon>Papilionoidea</taxon>
        <taxon>Nymphalidae</taxon>
        <taxon>Satyrinae</taxon>
        <taxon>Satyrini</taxon>
        <taxon>Parargina</taxon>
        <taxon>Pararge</taxon>
    </lineage>
</organism>
<evidence type="ECO:0000256" key="1">
    <source>
        <dbReference type="ARBA" id="ARBA00004651"/>
    </source>
</evidence>
<comment type="caution">
    <text evidence="9">The sequence shown here is derived from an EMBL/GenBank/DDBJ whole genome shotgun (WGS) entry which is preliminary data.</text>
</comment>
<dbReference type="GO" id="GO:0005886">
    <property type="term" value="C:plasma membrane"/>
    <property type="evidence" value="ECO:0007669"/>
    <property type="project" value="UniProtKB-SubCell"/>
</dbReference>
<keyword evidence="3" id="KW-1003">Cell membrane</keyword>
<dbReference type="Pfam" id="PF06151">
    <property type="entry name" value="Trehalose_recp"/>
    <property type="match status" value="1"/>
</dbReference>
<dbReference type="AlphaFoldDB" id="A0A8S4QPM4"/>
<evidence type="ECO:0000256" key="2">
    <source>
        <dbReference type="ARBA" id="ARBA00005327"/>
    </source>
</evidence>
<dbReference type="Proteomes" id="UP000838756">
    <property type="component" value="Unassembled WGS sequence"/>
</dbReference>
<feature type="transmembrane region" description="Helical" evidence="8">
    <location>
        <begin position="92"/>
        <end position="115"/>
    </location>
</feature>
<evidence type="ECO:0000313" key="9">
    <source>
        <dbReference type="EMBL" id="CAH2216695.1"/>
    </source>
</evidence>
<dbReference type="PANTHER" id="PTHR21421:SF34">
    <property type="entry name" value="GUSTATORY RECEPTOR FOR SUGAR TASTE 61A-RELATED"/>
    <property type="match status" value="1"/>
</dbReference>
<comment type="subcellular location">
    <subcellularLocation>
        <location evidence="1">Cell membrane</location>
        <topology evidence="1">Multi-pass membrane protein</topology>
    </subcellularLocation>
</comment>
<evidence type="ECO:0000256" key="8">
    <source>
        <dbReference type="SAM" id="Phobius"/>
    </source>
</evidence>
<dbReference type="InterPro" id="IPR009318">
    <property type="entry name" value="Gustatory_rcpt"/>
</dbReference>
<feature type="non-terminal residue" evidence="9">
    <location>
        <position position="1"/>
    </location>
</feature>
<gene>
    <name evidence="9" type="primary">jg27102</name>
    <name evidence="9" type="ORF">PAEG_LOCUS4661</name>
</gene>
<dbReference type="OrthoDB" id="5800391at2759"/>
<keyword evidence="4 8" id="KW-0812">Transmembrane</keyword>
<feature type="transmembrane region" description="Helical" evidence="8">
    <location>
        <begin position="6"/>
        <end position="33"/>
    </location>
</feature>
<evidence type="ECO:0000256" key="5">
    <source>
        <dbReference type="ARBA" id="ARBA00022989"/>
    </source>
</evidence>
<evidence type="ECO:0000256" key="4">
    <source>
        <dbReference type="ARBA" id="ARBA00022692"/>
    </source>
</evidence>
<evidence type="ECO:0000256" key="7">
    <source>
        <dbReference type="ARBA" id="ARBA00023170"/>
    </source>
</evidence>
<keyword evidence="6 8" id="KW-0472">Membrane</keyword>
<accession>A0A8S4QPM4</accession>
<feature type="transmembrane region" description="Helical" evidence="8">
    <location>
        <begin position="199"/>
        <end position="217"/>
    </location>
</feature>
<keyword evidence="7" id="KW-0675">Receptor</keyword>
<reference evidence="9" key="1">
    <citation type="submission" date="2022-03" db="EMBL/GenBank/DDBJ databases">
        <authorList>
            <person name="Lindestad O."/>
        </authorList>
    </citation>
    <scope>NUCLEOTIDE SEQUENCE</scope>
</reference>
<name>A0A8S4QPM4_9NEOP</name>
<keyword evidence="5 8" id="KW-1133">Transmembrane helix</keyword>
<dbReference type="GO" id="GO:0033041">
    <property type="term" value="F:sweet taste receptor activity"/>
    <property type="evidence" value="ECO:0007669"/>
    <property type="project" value="TreeGrafter"/>
</dbReference>
<evidence type="ECO:0000256" key="6">
    <source>
        <dbReference type="ARBA" id="ARBA00023136"/>
    </source>
</evidence>
<comment type="similarity">
    <text evidence="2">Belongs to the insect chemoreceptor superfamily. Gustatory receptor (GR) family. Gr5a subfamily.</text>
</comment>
<dbReference type="PANTHER" id="PTHR21421">
    <property type="entry name" value="GUSTATORY RECEPTOR"/>
    <property type="match status" value="1"/>
</dbReference>